<comment type="caution">
    <text evidence="3">The sequence shown here is derived from an EMBL/GenBank/DDBJ whole genome shotgun (WGS) entry which is preliminary data.</text>
</comment>
<name>A0A916ZFD2_9BACL</name>
<evidence type="ECO:0000256" key="1">
    <source>
        <dbReference type="PROSITE-ProRule" id="PRU00339"/>
    </source>
</evidence>
<dbReference type="SUPFAM" id="SSF103642">
    <property type="entry name" value="Sec-C motif"/>
    <property type="match status" value="1"/>
</dbReference>
<keyword evidence="1" id="KW-0802">TPR repeat</keyword>
<dbReference type="InterPro" id="IPR011990">
    <property type="entry name" value="TPR-like_helical_dom_sf"/>
</dbReference>
<dbReference type="Gene3D" id="1.25.40.10">
    <property type="entry name" value="Tetratricopeptide repeat domain"/>
    <property type="match status" value="1"/>
</dbReference>
<evidence type="ECO:0000256" key="2">
    <source>
        <dbReference type="SAM" id="MobiDB-lite"/>
    </source>
</evidence>
<dbReference type="InterPro" id="IPR036915">
    <property type="entry name" value="Cyclin-like_sf"/>
</dbReference>
<protein>
    <recommendedName>
        <fullName evidence="5">Tetratricopeptide repeat protein</fullName>
    </recommendedName>
</protein>
<sequence length="430" mass="49726">MLSKLGRNDPCSCGSGQKYKRCCLEKNQNAERAHLELVREEPQLDYSLSIPEIHALIDEDMVWHNALYPQLAHHLTNGMEPFFEEQRIIEAVSLWNEFSNERQPIFRKYGTYCAALEYLVCEAHGYEVTQTEIANKYGVSPATISKRFQELNEFAESHYDLLHEGEELEEEDAGALPALSPFGRAAVKPEAQRQAAECLEMARQEPSRKQQLEYLHQALKLNPYNADVYLILSQFCRTPERAITFVKHGLVAAELDLGESFIEENRGHFWLISETRPYMRIKFAYAELCWDLEDYEEALKHLEDLLSLSPSDNIGARYWLLAVYLDRRRLDDAERLLKTYEDDTDSSFVYDRFILEFLRRGKSAKLTTLYRNARKANKHVPGYLFGSKPLPENPSDDYSPGDADEAAHYVNSHLQLWIKLPGLLEWMSGQ</sequence>
<dbReference type="InterPro" id="IPR019734">
    <property type="entry name" value="TPR_rpt"/>
</dbReference>
<dbReference type="Pfam" id="PF02810">
    <property type="entry name" value="SEC-C"/>
    <property type="match status" value="1"/>
</dbReference>
<evidence type="ECO:0000313" key="4">
    <source>
        <dbReference type="Proteomes" id="UP000612456"/>
    </source>
</evidence>
<dbReference type="RefSeq" id="WP_229750643.1">
    <property type="nucleotide sequence ID" value="NZ_BMHP01000007.1"/>
</dbReference>
<dbReference type="SUPFAM" id="SSF47954">
    <property type="entry name" value="Cyclin-like"/>
    <property type="match status" value="1"/>
</dbReference>
<evidence type="ECO:0000313" key="3">
    <source>
        <dbReference type="EMBL" id="GGD94249.1"/>
    </source>
</evidence>
<keyword evidence="4" id="KW-1185">Reference proteome</keyword>
<dbReference type="Gene3D" id="3.10.450.50">
    <property type="match status" value="1"/>
</dbReference>
<dbReference type="PROSITE" id="PS50005">
    <property type="entry name" value="TPR"/>
    <property type="match status" value="1"/>
</dbReference>
<dbReference type="InterPro" id="IPR004027">
    <property type="entry name" value="SEC_C_motif"/>
</dbReference>
<proteinExistence type="predicted"/>
<dbReference type="EMBL" id="BMHP01000007">
    <property type="protein sequence ID" value="GGD94249.1"/>
    <property type="molecule type" value="Genomic_DNA"/>
</dbReference>
<dbReference type="Gene3D" id="1.10.472.10">
    <property type="entry name" value="Cyclin-like"/>
    <property type="match status" value="1"/>
</dbReference>
<feature type="region of interest" description="Disordered" evidence="2">
    <location>
        <begin position="384"/>
        <end position="404"/>
    </location>
</feature>
<dbReference type="Pfam" id="PF14559">
    <property type="entry name" value="TPR_19"/>
    <property type="match status" value="1"/>
</dbReference>
<dbReference type="SUPFAM" id="SSF48452">
    <property type="entry name" value="TPR-like"/>
    <property type="match status" value="1"/>
</dbReference>
<organism evidence="3 4">
    <name type="scientific">Paenibacillus nasutitermitis</name>
    <dbReference type="NCBI Taxonomy" id="1652958"/>
    <lineage>
        <taxon>Bacteria</taxon>
        <taxon>Bacillati</taxon>
        <taxon>Bacillota</taxon>
        <taxon>Bacilli</taxon>
        <taxon>Bacillales</taxon>
        <taxon>Paenibacillaceae</taxon>
        <taxon>Paenibacillus</taxon>
    </lineage>
</organism>
<gene>
    <name evidence="3" type="ORF">GCM10010911_61150</name>
</gene>
<dbReference type="AlphaFoldDB" id="A0A916ZFD2"/>
<dbReference type="Proteomes" id="UP000612456">
    <property type="component" value="Unassembled WGS sequence"/>
</dbReference>
<accession>A0A916ZFD2</accession>
<reference evidence="3" key="2">
    <citation type="submission" date="2020-09" db="EMBL/GenBank/DDBJ databases">
        <authorList>
            <person name="Sun Q."/>
            <person name="Zhou Y."/>
        </authorList>
    </citation>
    <scope>NUCLEOTIDE SEQUENCE</scope>
    <source>
        <strain evidence="3">CGMCC 1.15178</strain>
    </source>
</reference>
<reference evidence="3" key="1">
    <citation type="journal article" date="2014" name="Int. J. Syst. Evol. Microbiol.">
        <title>Complete genome sequence of Corynebacterium casei LMG S-19264T (=DSM 44701T), isolated from a smear-ripened cheese.</title>
        <authorList>
            <consortium name="US DOE Joint Genome Institute (JGI-PGF)"/>
            <person name="Walter F."/>
            <person name="Albersmeier A."/>
            <person name="Kalinowski J."/>
            <person name="Ruckert C."/>
        </authorList>
    </citation>
    <scope>NUCLEOTIDE SEQUENCE</scope>
    <source>
        <strain evidence="3">CGMCC 1.15178</strain>
    </source>
</reference>
<feature type="repeat" description="TPR" evidence="1">
    <location>
        <begin position="279"/>
        <end position="312"/>
    </location>
</feature>
<evidence type="ECO:0008006" key="5">
    <source>
        <dbReference type="Google" id="ProtNLM"/>
    </source>
</evidence>